<protein>
    <submittedName>
        <fullName evidence="2">Uncharacterized protein</fullName>
    </submittedName>
</protein>
<keyword evidence="1" id="KW-1133">Transmembrane helix</keyword>
<feature type="transmembrane region" description="Helical" evidence="1">
    <location>
        <begin position="237"/>
        <end position="258"/>
    </location>
</feature>
<sequence length="353" mass="40046">MVRYDVAYTVAVWFELFALFNVEKKVVNTRGRSFENGMCFFPERGIQADTVTGIPDRHLVDVHSCYVSFMYVRLLYYFGSRLSSAIPVVQLYRYMRAFILDVDPRGYLFYMRNLKRWDSQAVNVSMVLTTWLSDGLVIYRCYLIWNCNFWVVLVPILLLLFAIGLNTTTLAWFQHPALITRSTGWALMNLIYPIALLRNVITTGLIVLKIWRQHRSSAAAGLIDHGSPLNLARLLRIVVESAMVYTLQLFVLLILYFLKSNVQIILQTAIVPSAGLVFVLIAVRVHTIQEQSTTGTPAWLGNSDSEHELHERVSSPERALAFVVDVEKFGGAVEVDSFSKPELEDANYAGGTS</sequence>
<proteinExistence type="predicted"/>
<dbReference type="EMBL" id="NHYE01005270">
    <property type="protein sequence ID" value="PPQ75319.1"/>
    <property type="molecule type" value="Genomic_DNA"/>
</dbReference>
<dbReference type="Proteomes" id="UP000284706">
    <property type="component" value="Unassembled WGS sequence"/>
</dbReference>
<comment type="caution">
    <text evidence="2">The sequence shown here is derived from an EMBL/GenBank/DDBJ whole genome shotgun (WGS) entry which is preliminary data.</text>
</comment>
<feature type="transmembrane region" description="Helical" evidence="1">
    <location>
        <begin position="264"/>
        <end position="283"/>
    </location>
</feature>
<feature type="transmembrane region" description="Helical" evidence="1">
    <location>
        <begin position="185"/>
        <end position="208"/>
    </location>
</feature>
<gene>
    <name evidence="2" type="ORF">CVT26_015173</name>
</gene>
<keyword evidence="3" id="KW-1185">Reference proteome</keyword>
<dbReference type="AlphaFoldDB" id="A0A409WA05"/>
<accession>A0A409WA05</accession>
<evidence type="ECO:0000313" key="3">
    <source>
        <dbReference type="Proteomes" id="UP000284706"/>
    </source>
</evidence>
<dbReference type="OrthoDB" id="3346544at2759"/>
<keyword evidence="1" id="KW-0812">Transmembrane</keyword>
<organism evidence="2 3">
    <name type="scientific">Gymnopilus dilepis</name>
    <dbReference type="NCBI Taxonomy" id="231916"/>
    <lineage>
        <taxon>Eukaryota</taxon>
        <taxon>Fungi</taxon>
        <taxon>Dikarya</taxon>
        <taxon>Basidiomycota</taxon>
        <taxon>Agaricomycotina</taxon>
        <taxon>Agaricomycetes</taxon>
        <taxon>Agaricomycetidae</taxon>
        <taxon>Agaricales</taxon>
        <taxon>Agaricineae</taxon>
        <taxon>Hymenogastraceae</taxon>
        <taxon>Gymnopilus</taxon>
    </lineage>
</organism>
<feature type="transmembrane region" description="Helical" evidence="1">
    <location>
        <begin position="149"/>
        <end position="173"/>
    </location>
</feature>
<dbReference type="InParanoid" id="A0A409WA05"/>
<name>A0A409WA05_9AGAR</name>
<evidence type="ECO:0000313" key="2">
    <source>
        <dbReference type="EMBL" id="PPQ75319.1"/>
    </source>
</evidence>
<reference evidence="2 3" key="1">
    <citation type="journal article" date="2018" name="Evol. Lett.">
        <title>Horizontal gene cluster transfer increased hallucinogenic mushroom diversity.</title>
        <authorList>
            <person name="Reynolds H.T."/>
            <person name="Vijayakumar V."/>
            <person name="Gluck-Thaler E."/>
            <person name="Korotkin H.B."/>
            <person name="Matheny P.B."/>
            <person name="Slot J.C."/>
        </authorList>
    </citation>
    <scope>NUCLEOTIDE SEQUENCE [LARGE SCALE GENOMIC DNA]</scope>
    <source>
        <strain evidence="2 3">SRW20</strain>
    </source>
</reference>
<keyword evidence="1" id="KW-0472">Membrane</keyword>
<evidence type="ECO:0000256" key="1">
    <source>
        <dbReference type="SAM" id="Phobius"/>
    </source>
</evidence>